<name>A6NWL6_9FIRM</name>
<proteinExistence type="predicted"/>
<gene>
    <name evidence="1" type="ORF">BACCAP_02610</name>
</gene>
<organism evidence="1 2">
    <name type="scientific">Pseudoflavonifractor capillosus ATCC 29799</name>
    <dbReference type="NCBI Taxonomy" id="411467"/>
    <lineage>
        <taxon>Bacteria</taxon>
        <taxon>Bacillati</taxon>
        <taxon>Bacillota</taxon>
        <taxon>Clostridia</taxon>
        <taxon>Eubacteriales</taxon>
        <taxon>Oscillospiraceae</taxon>
        <taxon>Pseudoflavonifractor</taxon>
    </lineage>
</organism>
<dbReference type="AlphaFoldDB" id="A6NWL6"/>
<dbReference type="Proteomes" id="UP000003639">
    <property type="component" value="Unassembled WGS sequence"/>
</dbReference>
<comment type="caution">
    <text evidence="1">The sequence shown here is derived from an EMBL/GenBank/DDBJ whole genome shotgun (WGS) entry which is preliminary data.</text>
</comment>
<dbReference type="RefSeq" id="WP_006573140.1">
    <property type="nucleotide sequence ID" value="NZ_AAXG02000016.1"/>
</dbReference>
<keyword evidence="2" id="KW-1185">Reference proteome</keyword>
<protein>
    <submittedName>
        <fullName evidence="1">Uncharacterized protein</fullName>
    </submittedName>
</protein>
<accession>A6NWL6</accession>
<sequence length="211" mass="23871">MQFAEIRHDYIWGEAVENGLNHRAGDPLFAAVSIDAWETGNDDEEGRVVANVLLSRHGDIIVDFHENGVRMDQQVLEHIAEAKTDLRRIWEEYTAAQRQTAVHVKSLGCTAEMEIPRDAMEQINSYLHAASEDAYQSEDHTITYTVQFPDGKQMDIKCCGCQDEPSWTEAVLFDEDGSQLCCTEPGDSFDGPWELQYAGIRYTVTIKTEHT</sequence>
<dbReference type="EMBL" id="AAXG02000016">
    <property type="protein sequence ID" value="EDM99553.1"/>
    <property type="molecule type" value="Genomic_DNA"/>
</dbReference>
<dbReference type="STRING" id="411467.BACCAP_02610"/>
<dbReference type="OrthoDB" id="2081504at2"/>
<reference evidence="1 2" key="1">
    <citation type="submission" date="2007-04" db="EMBL/GenBank/DDBJ databases">
        <authorList>
            <person name="Fulton L."/>
            <person name="Clifton S."/>
            <person name="Fulton B."/>
            <person name="Xu J."/>
            <person name="Minx P."/>
            <person name="Pepin K.H."/>
            <person name="Johnson M."/>
            <person name="Thiruvilangam P."/>
            <person name="Bhonagiri V."/>
            <person name="Nash W.E."/>
            <person name="Mardis E.R."/>
            <person name="Wilson R.K."/>
        </authorList>
    </citation>
    <scope>NUCLEOTIDE SEQUENCE [LARGE SCALE GENOMIC DNA]</scope>
    <source>
        <strain evidence="1 2">ATCC 29799</strain>
    </source>
</reference>
<evidence type="ECO:0000313" key="1">
    <source>
        <dbReference type="EMBL" id="EDM99553.1"/>
    </source>
</evidence>
<reference evidence="1 2" key="2">
    <citation type="submission" date="2007-06" db="EMBL/GenBank/DDBJ databases">
        <title>Draft genome sequence of Pseudoflavonifractor capillosus ATCC 29799.</title>
        <authorList>
            <person name="Sudarsanam P."/>
            <person name="Ley R."/>
            <person name="Guruge J."/>
            <person name="Turnbaugh P.J."/>
            <person name="Mahowald M."/>
            <person name="Liep D."/>
            <person name="Gordon J."/>
        </authorList>
    </citation>
    <scope>NUCLEOTIDE SEQUENCE [LARGE SCALE GENOMIC DNA]</scope>
    <source>
        <strain evidence="1 2">ATCC 29799</strain>
    </source>
</reference>
<evidence type="ECO:0000313" key="2">
    <source>
        <dbReference type="Proteomes" id="UP000003639"/>
    </source>
</evidence>